<evidence type="ECO:0000313" key="2">
    <source>
        <dbReference type="Proteomes" id="UP000245916"/>
    </source>
</evidence>
<comment type="caution">
    <text evidence="1">The sequence shown here is derived from an EMBL/GenBank/DDBJ whole genome shotgun (WGS) entry which is preliminary data.</text>
</comment>
<sequence length="116" mass="12742">MKMRHSLLALLLGALTLGGCATLGMGRAGDELVGEALRMQTSRGQITHLLFQGDGTVRAAFGESVVTGRWSVENRNLCFYWTGAPRECWPYAAPFRRGETRALTSDRGNAIRVTRQ</sequence>
<gene>
    <name evidence="1" type="ORF">DF286_08185</name>
</gene>
<dbReference type="AlphaFoldDB" id="A0A2U2J3C3"/>
<name>A0A2U2J3C3_9SPHN</name>
<proteinExistence type="predicted"/>
<dbReference type="EMBL" id="QFFF01000001">
    <property type="protein sequence ID" value="PWG02849.1"/>
    <property type="molecule type" value="Genomic_DNA"/>
</dbReference>
<keyword evidence="2" id="KW-1185">Reference proteome</keyword>
<dbReference type="Proteomes" id="UP000245916">
    <property type="component" value="Unassembled WGS sequence"/>
</dbReference>
<accession>A0A2U2J3C3</accession>
<dbReference type="PROSITE" id="PS51257">
    <property type="entry name" value="PROKAR_LIPOPROTEIN"/>
    <property type="match status" value="1"/>
</dbReference>
<protein>
    <submittedName>
        <fullName evidence="1">Uncharacterized protein</fullName>
    </submittedName>
</protein>
<organism evidence="1 2">
    <name type="scientific">Allosphingosinicella humi</name>
    <dbReference type="NCBI Taxonomy" id="2068657"/>
    <lineage>
        <taxon>Bacteria</taxon>
        <taxon>Pseudomonadati</taxon>
        <taxon>Pseudomonadota</taxon>
        <taxon>Alphaproteobacteria</taxon>
        <taxon>Sphingomonadales</taxon>
        <taxon>Sphingomonadaceae</taxon>
        <taxon>Allosphingosinicella</taxon>
    </lineage>
</organism>
<evidence type="ECO:0000313" key="1">
    <source>
        <dbReference type="EMBL" id="PWG02849.1"/>
    </source>
</evidence>
<reference evidence="1 2" key="1">
    <citation type="submission" date="2018-05" db="EMBL/GenBank/DDBJ databases">
        <title>Genome of Sphingosinicella humi QZX222.</title>
        <authorList>
            <person name="Qiao Z."/>
            <person name="Wang G."/>
        </authorList>
    </citation>
    <scope>NUCLEOTIDE SEQUENCE [LARGE SCALE GENOMIC DNA]</scope>
    <source>
        <strain evidence="1 2">QZX222</strain>
    </source>
</reference>